<dbReference type="EMBL" id="CAJVPV010003178">
    <property type="protein sequence ID" value="CAG8545241.1"/>
    <property type="molecule type" value="Genomic_DNA"/>
</dbReference>
<sequence length="186" mass="21652">MDCQEIMDLFSSEEREIIANINKKPFLGTQDNIRKYVMEYHKENVSDLRKVVMTPYLKDGEAYNLKVHYDFEWIYLLFNKLNASKPSEENRFSVSFHELEYRIFPEYKIVQSLLSHCCLLDHPFLPLSSSHFAAQNSPTILTSFAEISSHGEKVLNTVSNKDWDIFDESAPKYKQSSGRNALAKLN</sequence>
<gene>
    <name evidence="1" type="ORF">AMORRO_LOCUS5318</name>
</gene>
<dbReference type="OrthoDB" id="2431268at2759"/>
<evidence type="ECO:0000313" key="2">
    <source>
        <dbReference type="Proteomes" id="UP000789342"/>
    </source>
</evidence>
<keyword evidence="2" id="KW-1185">Reference proteome</keyword>
<reference evidence="1" key="1">
    <citation type="submission" date="2021-06" db="EMBL/GenBank/DDBJ databases">
        <authorList>
            <person name="Kallberg Y."/>
            <person name="Tangrot J."/>
            <person name="Rosling A."/>
        </authorList>
    </citation>
    <scope>NUCLEOTIDE SEQUENCE</scope>
    <source>
        <strain evidence="1">CL551</strain>
    </source>
</reference>
<protein>
    <submittedName>
        <fullName evidence="1">6239_t:CDS:1</fullName>
    </submittedName>
</protein>
<dbReference type="AlphaFoldDB" id="A0A9N9AZD0"/>
<proteinExistence type="predicted"/>
<organism evidence="1 2">
    <name type="scientific">Acaulospora morrowiae</name>
    <dbReference type="NCBI Taxonomy" id="94023"/>
    <lineage>
        <taxon>Eukaryota</taxon>
        <taxon>Fungi</taxon>
        <taxon>Fungi incertae sedis</taxon>
        <taxon>Mucoromycota</taxon>
        <taxon>Glomeromycotina</taxon>
        <taxon>Glomeromycetes</taxon>
        <taxon>Diversisporales</taxon>
        <taxon>Acaulosporaceae</taxon>
        <taxon>Acaulospora</taxon>
    </lineage>
</organism>
<dbReference type="Proteomes" id="UP000789342">
    <property type="component" value="Unassembled WGS sequence"/>
</dbReference>
<accession>A0A9N9AZD0</accession>
<evidence type="ECO:0000313" key="1">
    <source>
        <dbReference type="EMBL" id="CAG8545241.1"/>
    </source>
</evidence>
<name>A0A9N9AZD0_9GLOM</name>
<comment type="caution">
    <text evidence="1">The sequence shown here is derived from an EMBL/GenBank/DDBJ whole genome shotgun (WGS) entry which is preliminary data.</text>
</comment>